<dbReference type="RefSeq" id="WP_160937511.1">
    <property type="nucleotide sequence ID" value="NZ_SNVJ01000011.1"/>
</dbReference>
<dbReference type="OrthoDB" id="5298181at2"/>
<sequence length="90" mass="10530">MSSSLALKLDEATRQRLQALGRARDRSPHWLMKKAVLEFLAREEGYEQERREDLARWERFRLSEEAVAQQAVEEWLDSFGTEGSRPLPGR</sequence>
<comment type="caution">
    <text evidence="2">The sequence shown here is derived from an EMBL/GenBank/DDBJ whole genome shotgun (WGS) entry which is preliminary data.</text>
</comment>
<feature type="domain" description="PutA RHH" evidence="1">
    <location>
        <begin position="10"/>
        <end position="41"/>
    </location>
</feature>
<dbReference type="Proteomes" id="UP000460715">
    <property type="component" value="Unassembled WGS sequence"/>
</dbReference>
<reference evidence="2 3" key="1">
    <citation type="submission" date="2019-03" db="EMBL/GenBank/DDBJ databases">
        <title>Roseomonas sp. a novel Roseomonas species isolated from Sea whip Gorgonian.</title>
        <authorList>
            <person name="Li F."/>
            <person name="Pan X."/>
            <person name="Huang S."/>
            <person name="Li Z."/>
            <person name="Meng B."/>
        </authorList>
    </citation>
    <scope>NUCLEOTIDE SEQUENCE [LARGE SCALE GENOMIC DNA]</scope>
    <source>
        <strain evidence="2 3">M0104</strain>
    </source>
</reference>
<dbReference type="InterPro" id="IPR010985">
    <property type="entry name" value="Ribbon_hlx_hlx"/>
</dbReference>
<dbReference type="Pfam" id="PF21775">
    <property type="entry name" value="PutA_1st"/>
    <property type="match status" value="1"/>
</dbReference>
<evidence type="ECO:0000313" key="2">
    <source>
        <dbReference type="EMBL" id="MXP64355.1"/>
    </source>
</evidence>
<dbReference type="AlphaFoldDB" id="A0A845BBY0"/>
<dbReference type="CDD" id="cd22233">
    <property type="entry name" value="RHH_CopAso-like"/>
    <property type="match status" value="1"/>
</dbReference>
<organism evidence="2 3">
    <name type="scientific">Teichococcus coralli</name>
    <dbReference type="NCBI Taxonomy" id="2545983"/>
    <lineage>
        <taxon>Bacteria</taxon>
        <taxon>Pseudomonadati</taxon>
        <taxon>Pseudomonadota</taxon>
        <taxon>Alphaproteobacteria</taxon>
        <taxon>Acetobacterales</taxon>
        <taxon>Roseomonadaceae</taxon>
        <taxon>Roseomonas</taxon>
    </lineage>
</organism>
<gene>
    <name evidence="2" type="ORF">E0493_13470</name>
</gene>
<protein>
    <submittedName>
        <fullName evidence="2">Toxin-antitoxin system</fullName>
    </submittedName>
</protein>
<keyword evidence="3" id="KW-1185">Reference proteome</keyword>
<dbReference type="InterPro" id="IPR048798">
    <property type="entry name" value="PutA_RHH"/>
</dbReference>
<name>A0A845BBY0_9PROT</name>
<dbReference type="Gene3D" id="1.10.1220.10">
    <property type="entry name" value="Met repressor-like"/>
    <property type="match status" value="1"/>
</dbReference>
<proteinExistence type="predicted"/>
<evidence type="ECO:0000259" key="1">
    <source>
        <dbReference type="Pfam" id="PF21775"/>
    </source>
</evidence>
<accession>A0A845BBY0</accession>
<dbReference type="InterPro" id="IPR013321">
    <property type="entry name" value="Arc_rbn_hlx_hlx"/>
</dbReference>
<dbReference type="GO" id="GO:0006355">
    <property type="term" value="P:regulation of DNA-templated transcription"/>
    <property type="evidence" value="ECO:0007669"/>
    <property type="project" value="InterPro"/>
</dbReference>
<dbReference type="SUPFAM" id="SSF47598">
    <property type="entry name" value="Ribbon-helix-helix"/>
    <property type="match status" value="1"/>
</dbReference>
<dbReference type="EMBL" id="SNVJ01000011">
    <property type="protein sequence ID" value="MXP64355.1"/>
    <property type="molecule type" value="Genomic_DNA"/>
</dbReference>
<evidence type="ECO:0000313" key="3">
    <source>
        <dbReference type="Proteomes" id="UP000460715"/>
    </source>
</evidence>